<dbReference type="InterPro" id="IPR050768">
    <property type="entry name" value="UPF0353/GerABKA_families"/>
</dbReference>
<keyword evidence="4" id="KW-0812">Transmembrane</keyword>
<dbReference type="AlphaFoldDB" id="A0AAW7ZDE3"/>
<reference evidence="5" key="2">
    <citation type="submission" date="2023-03" db="EMBL/GenBank/DDBJ databases">
        <authorList>
            <person name="Zhang Z."/>
        </authorList>
    </citation>
    <scope>NUCLEOTIDE SEQUENCE</scope>
    <source>
        <strain evidence="5">DSA</strain>
    </source>
</reference>
<feature type="transmembrane region" description="Helical" evidence="4">
    <location>
        <begin position="448"/>
        <end position="472"/>
    </location>
</feature>
<keyword evidence="2 4" id="KW-0472">Membrane</keyword>
<evidence type="ECO:0000256" key="1">
    <source>
        <dbReference type="ARBA" id="ARBA00005278"/>
    </source>
</evidence>
<dbReference type="PIRSF" id="PIRSF005690">
    <property type="entry name" value="GerBA"/>
    <property type="match status" value="1"/>
</dbReference>
<dbReference type="RefSeq" id="WP_304542427.1">
    <property type="nucleotide sequence ID" value="NZ_JARPTC010000012.1"/>
</dbReference>
<feature type="transmembrane region" description="Helical" evidence="4">
    <location>
        <begin position="322"/>
        <end position="344"/>
    </location>
</feature>
<sequence length="531" mass="58393">MFRKIRSPKKISRNAEPNTLSYCANNIPPGAALSPDLPCNLQLLEDIFKNCSDVIIRQFVCAQNEEIRLALIYVDGLISQRQVSDQIMRALSLELPLTDAGEKLTKANALHFIKMRGLCMHQIKETENISDAINAILSGDTVLLVDGHSRAIINGSREWASRSVEDSKIEAVVRGPREAFVETLLINTSMLRRKIKNSNLKIELLKIGDKTQTDVAVIYLDGVIDEKLVAEAKKRLSKIKIDGILESGYIEEFIRDSPYSPFSTIFHTDRPDRVAANLLEGRLAILVDGTPVALTLPTVFVEIIQNPEDYYQNYQFAMAVRILRVVTLFMSLLVPSVYVAVIDFHPEMIPSPLLLSIAAQREGVPFPLFVEILIMEIVFEILREAGIRLPRPAGQAVSIVGALIVGQAAVQAGLVGAATVIVVALTGIASFTLYYGGGLAIRLLRFPMMFLAASLGLFGLISGVIFLVIHLASIRSFGVPFLSPLAPASPSGFKDTAVRFPWWAMGKRPELIGQENPQREAPGLKPEATQN</sequence>
<evidence type="ECO:0000313" key="5">
    <source>
        <dbReference type="EMBL" id="MDO7787285.1"/>
    </source>
</evidence>
<gene>
    <name evidence="5" type="ORF">P6N53_08655</name>
</gene>
<reference evidence="5" key="1">
    <citation type="journal article" date="2023" name="J. Hazard. Mater.">
        <title>Anaerobic biodegradation of pyrene and benzo[a]pyrene by a new sulfate-reducing Desulforamulus aquiferis strain DSA.</title>
        <authorList>
            <person name="Zhang Z."/>
            <person name="Sun J."/>
            <person name="Gong X."/>
            <person name="Wang C."/>
            <person name="Wang H."/>
        </authorList>
    </citation>
    <scope>NUCLEOTIDE SEQUENCE</scope>
    <source>
        <strain evidence="5">DSA</strain>
    </source>
</reference>
<protein>
    <submittedName>
        <fullName evidence="5">Spore germination protein</fullName>
    </submittedName>
</protein>
<comment type="similarity">
    <text evidence="1">Belongs to the GerABKA family.</text>
</comment>
<dbReference type="Proteomes" id="UP001172911">
    <property type="component" value="Unassembled WGS sequence"/>
</dbReference>
<organism evidence="5 6">
    <name type="scientific">Desulforamulus aquiferis</name>
    <dbReference type="NCBI Taxonomy" id="1397668"/>
    <lineage>
        <taxon>Bacteria</taxon>
        <taxon>Bacillati</taxon>
        <taxon>Bacillota</taxon>
        <taxon>Clostridia</taxon>
        <taxon>Eubacteriales</taxon>
        <taxon>Peptococcaceae</taxon>
        <taxon>Desulforamulus</taxon>
    </lineage>
</organism>
<accession>A0AAW7ZDE3</accession>
<proteinExistence type="inferred from homology"/>
<comment type="caution">
    <text evidence="5">The sequence shown here is derived from an EMBL/GenBank/DDBJ whole genome shotgun (WGS) entry which is preliminary data.</text>
</comment>
<dbReference type="GO" id="GO:0009847">
    <property type="term" value="P:spore germination"/>
    <property type="evidence" value="ECO:0007669"/>
    <property type="project" value="InterPro"/>
</dbReference>
<dbReference type="Pfam" id="PF03323">
    <property type="entry name" value="GerA"/>
    <property type="match status" value="1"/>
</dbReference>
<feature type="region of interest" description="Disordered" evidence="3">
    <location>
        <begin position="512"/>
        <end position="531"/>
    </location>
</feature>
<dbReference type="InterPro" id="IPR004995">
    <property type="entry name" value="Spore_Ger"/>
</dbReference>
<keyword evidence="6" id="KW-1185">Reference proteome</keyword>
<feature type="transmembrane region" description="Helical" evidence="4">
    <location>
        <begin position="416"/>
        <end position="436"/>
    </location>
</feature>
<dbReference type="GO" id="GO:0016020">
    <property type="term" value="C:membrane"/>
    <property type="evidence" value="ECO:0007669"/>
    <property type="project" value="InterPro"/>
</dbReference>
<evidence type="ECO:0000256" key="4">
    <source>
        <dbReference type="SAM" id="Phobius"/>
    </source>
</evidence>
<dbReference type="PANTHER" id="PTHR22550:SF5">
    <property type="entry name" value="LEUCINE ZIPPER PROTEIN 4"/>
    <property type="match status" value="1"/>
</dbReference>
<evidence type="ECO:0000313" key="6">
    <source>
        <dbReference type="Proteomes" id="UP001172911"/>
    </source>
</evidence>
<evidence type="ECO:0000256" key="3">
    <source>
        <dbReference type="SAM" id="MobiDB-lite"/>
    </source>
</evidence>
<name>A0AAW7ZDE3_9FIRM</name>
<dbReference type="PANTHER" id="PTHR22550">
    <property type="entry name" value="SPORE GERMINATION PROTEIN"/>
    <property type="match status" value="1"/>
</dbReference>
<evidence type="ECO:0000256" key="2">
    <source>
        <dbReference type="ARBA" id="ARBA00023136"/>
    </source>
</evidence>
<keyword evidence="4" id="KW-1133">Transmembrane helix</keyword>
<dbReference type="EMBL" id="JARPTC010000012">
    <property type="protein sequence ID" value="MDO7787285.1"/>
    <property type="molecule type" value="Genomic_DNA"/>
</dbReference>